<dbReference type="AlphaFoldDB" id="A0AA86Q222"/>
<dbReference type="PROSITE" id="PS51450">
    <property type="entry name" value="LRR"/>
    <property type="match status" value="1"/>
</dbReference>
<accession>A0AA86Q222</accession>
<dbReference type="InterPro" id="IPR032675">
    <property type="entry name" value="LRR_dom_sf"/>
</dbReference>
<reference evidence="2" key="1">
    <citation type="submission" date="2023-06" db="EMBL/GenBank/DDBJ databases">
        <authorList>
            <person name="Kurt Z."/>
        </authorList>
    </citation>
    <scope>NUCLEOTIDE SEQUENCE</scope>
</reference>
<dbReference type="Gene3D" id="3.80.10.10">
    <property type="entry name" value="Ribonuclease Inhibitor"/>
    <property type="match status" value="1"/>
</dbReference>
<keyword evidence="4" id="KW-1185">Reference proteome</keyword>
<dbReference type="Proteomes" id="UP001642409">
    <property type="component" value="Unassembled WGS sequence"/>
</dbReference>
<evidence type="ECO:0000313" key="4">
    <source>
        <dbReference type="Proteomes" id="UP001642409"/>
    </source>
</evidence>
<name>A0AA86Q222_9EUKA</name>
<feature type="compositionally biased region" description="Basic and acidic residues" evidence="1">
    <location>
        <begin position="13"/>
        <end position="23"/>
    </location>
</feature>
<dbReference type="EMBL" id="CAXDID020000310">
    <property type="protein sequence ID" value="CAL6074846.1"/>
    <property type="molecule type" value="Genomic_DNA"/>
</dbReference>
<dbReference type="SUPFAM" id="SSF52058">
    <property type="entry name" value="L domain-like"/>
    <property type="match status" value="1"/>
</dbReference>
<feature type="compositionally biased region" description="Polar residues" evidence="1">
    <location>
        <begin position="1"/>
        <end position="12"/>
    </location>
</feature>
<gene>
    <name evidence="2" type="ORF">HINF_LOCUS38344</name>
    <name evidence="3" type="ORF">HINF_LOCUS56921</name>
</gene>
<evidence type="ECO:0000313" key="2">
    <source>
        <dbReference type="EMBL" id="CAI9950699.1"/>
    </source>
</evidence>
<dbReference type="InterPro" id="IPR001611">
    <property type="entry name" value="Leu-rich_rpt"/>
</dbReference>
<comment type="caution">
    <text evidence="2">The sequence shown here is derived from an EMBL/GenBank/DDBJ whole genome shotgun (WGS) entry which is preliminary data.</text>
</comment>
<protein>
    <submittedName>
        <fullName evidence="2">Leucine-rich repeat domain-containing protein</fullName>
    </submittedName>
    <submittedName>
        <fullName evidence="3">Leucine-rich_repeat domain-containing protein</fullName>
    </submittedName>
</protein>
<feature type="region of interest" description="Disordered" evidence="1">
    <location>
        <begin position="1"/>
        <end position="23"/>
    </location>
</feature>
<organism evidence="2">
    <name type="scientific">Hexamita inflata</name>
    <dbReference type="NCBI Taxonomy" id="28002"/>
    <lineage>
        <taxon>Eukaryota</taxon>
        <taxon>Metamonada</taxon>
        <taxon>Diplomonadida</taxon>
        <taxon>Hexamitidae</taxon>
        <taxon>Hexamitinae</taxon>
        <taxon>Hexamita</taxon>
    </lineage>
</organism>
<dbReference type="EMBL" id="CATOUU010000816">
    <property type="protein sequence ID" value="CAI9950699.1"/>
    <property type="molecule type" value="Genomic_DNA"/>
</dbReference>
<evidence type="ECO:0000313" key="3">
    <source>
        <dbReference type="EMBL" id="CAL6074846.1"/>
    </source>
</evidence>
<sequence>MQLYSEQQQRQENQNDKANVHNEKLQTLTEYDKDMIKVYKNKIEDIDTLKISSDKNLKSLDFVKLLNLHKLRLEHCKNIIPKLESMTIIQLQLMNCDIQSVEDFQLENLEVLYIINLFKVLESKKLLLEIVRYTKLKELHLYSWQINISPLAQLTGLTILRLTKCELHSTEALRPLVNLTELNLDYNKVDITQLQYLTNLTILSLWICNLVSLDALRPLIKLKNLNIQENKVVCLQPLMELKQLSILNARFNNIINSELIYKHPKL</sequence>
<reference evidence="3 4" key="2">
    <citation type="submission" date="2024-07" db="EMBL/GenBank/DDBJ databases">
        <authorList>
            <person name="Akdeniz Z."/>
        </authorList>
    </citation>
    <scope>NUCLEOTIDE SEQUENCE [LARGE SCALE GENOMIC DNA]</scope>
</reference>
<proteinExistence type="predicted"/>
<evidence type="ECO:0000256" key="1">
    <source>
        <dbReference type="SAM" id="MobiDB-lite"/>
    </source>
</evidence>